<keyword evidence="1" id="KW-0472">Membrane</keyword>
<protein>
    <submittedName>
        <fullName evidence="2">GD15026</fullName>
    </submittedName>
</protein>
<dbReference type="KEGG" id="dsi:Dsimw501_GD15026"/>
<dbReference type="HOGENOM" id="CLU_110407_0_0_1"/>
<feature type="transmembrane region" description="Helical" evidence="1">
    <location>
        <begin position="62"/>
        <end position="85"/>
    </location>
</feature>
<keyword evidence="4" id="KW-1185">Reference proteome</keyword>
<dbReference type="Bgee" id="FBgn0186698">
    <property type="expression patterns" value="Expressed in male reproductive system and 2 other cell types or tissues"/>
</dbReference>
<name>B4QKS1_DROSI</name>
<reference evidence="3" key="4">
    <citation type="submission" date="2014-06" db="EMBL/GenBank/DDBJ databases">
        <authorList>
            <person name="Hu T."/>
            <person name="Eisen M.B."/>
            <person name="Thornton K.R."/>
            <person name="Andolfatto P."/>
        </authorList>
    </citation>
    <scope>NUCLEOTIDE SEQUENCE</scope>
    <source>
        <strain evidence="3">W501</strain>
    </source>
</reference>
<keyword evidence="1" id="KW-1133">Transmembrane helix</keyword>
<sequence length="214" mass="24564">MDISVPPPDSHWSLRFVDIEKPFPKKTLANATYKIIRFFYPPFALEAVDVTHVVSDPELNSLNVVLCVVVPLILACIGYGVYNYVRNEHTVAKRPPLKLYELEQRMKEKYGPEYKQGIWKRKDIADPLLLTNNPSESKAKSRESSNAHWLPKPIDDFNTTIRSDDEISTQLNRHSDLAGNYWKGEVVESTFSTQFNHHSDLAGNFRNQPSFVPF</sequence>
<organism evidence="2 4">
    <name type="scientific">Drosophila simulans</name>
    <name type="common">Fruit fly</name>
    <dbReference type="NCBI Taxonomy" id="7240"/>
    <lineage>
        <taxon>Eukaryota</taxon>
        <taxon>Metazoa</taxon>
        <taxon>Ecdysozoa</taxon>
        <taxon>Arthropoda</taxon>
        <taxon>Hexapoda</taxon>
        <taxon>Insecta</taxon>
        <taxon>Pterygota</taxon>
        <taxon>Neoptera</taxon>
        <taxon>Endopterygota</taxon>
        <taxon>Diptera</taxon>
        <taxon>Brachycera</taxon>
        <taxon>Muscomorpha</taxon>
        <taxon>Ephydroidea</taxon>
        <taxon>Drosophilidae</taxon>
        <taxon>Drosophila</taxon>
        <taxon>Sophophora</taxon>
    </lineage>
</organism>
<accession>B4QKS1</accession>
<evidence type="ECO:0000256" key="1">
    <source>
        <dbReference type="SAM" id="Phobius"/>
    </source>
</evidence>
<reference evidence="3" key="3">
    <citation type="journal article" date="2013" name="Genome Res.">
        <title>A second-generation assembly of the Drosophila simulans genome provides new insights into patterns of lineage-specific divergence.</title>
        <authorList>
            <person name="Hu T.T."/>
            <person name="Eisen M.B."/>
            <person name="Thornton K.R."/>
            <person name="Andolfatto P."/>
        </authorList>
    </citation>
    <scope>NUCLEOTIDE SEQUENCE [LARGE SCALE GENOMIC DNA]</scope>
    <source>
        <strain evidence="3">W501</strain>
    </source>
</reference>
<evidence type="ECO:0000313" key="3">
    <source>
        <dbReference type="EMBL" id="KMZ01171.1"/>
    </source>
</evidence>
<dbReference type="EMBL" id="CM002912">
    <property type="protein sequence ID" value="KMZ01171.1"/>
    <property type="molecule type" value="Genomic_DNA"/>
</dbReference>
<dbReference type="OrthoDB" id="7860814at2759"/>
<dbReference type="Proteomes" id="UP000000304">
    <property type="component" value="Chromosome 3L"/>
</dbReference>
<gene>
    <name evidence="2" type="primary">Dsim\GD15026</name>
    <name evidence="2" type="ORF">Dsim_GD15026</name>
    <name evidence="3" type="ORF">Dsimw501_GD15026</name>
</gene>
<reference evidence="2" key="2">
    <citation type="submission" date="2008-06" db="EMBL/GenBank/DDBJ databases">
        <authorList>
            <consortium name="FlyBase"/>
        </authorList>
    </citation>
    <scope>NUCLEOTIDE SEQUENCE</scope>
    <source>
        <strain evidence="2">Mixed</strain>
        <strain evidence="3">W501</strain>
    </source>
</reference>
<evidence type="ECO:0000313" key="4">
    <source>
        <dbReference type="Proteomes" id="UP000000304"/>
    </source>
</evidence>
<reference evidence="2 4" key="1">
    <citation type="journal article" date="2007" name="Nature">
        <title>Evolution of genes and genomes on the Drosophila phylogeny.</title>
        <authorList>
            <consortium name="Drosophila 12 Genomes Consortium"/>
            <person name="Clark A.G."/>
            <person name="Eisen M.B."/>
            <person name="Smith D.R."/>
            <person name="Bergman C.M."/>
            <person name="Oliver B."/>
            <person name="Markow T.A."/>
            <person name="Kaufman T.C."/>
            <person name="Kellis M."/>
            <person name="Gelbart W."/>
            <person name="Iyer V.N."/>
            <person name="Pollard D.A."/>
            <person name="Sackton T.B."/>
            <person name="Larracuente A.M."/>
            <person name="Singh N.D."/>
            <person name="Abad J.P."/>
            <person name="Abt D.N."/>
            <person name="Adryan B."/>
            <person name="Aguade M."/>
            <person name="Akashi H."/>
            <person name="Anderson W.W."/>
            <person name="Aquadro C.F."/>
            <person name="Ardell D.H."/>
            <person name="Arguello R."/>
            <person name="Artieri C.G."/>
            <person name="Barbash D.A."/>
            <person name="Barker D."/>
            <person name="Barsanti P."/>
            <person name="Batterham P."/>
            <person name="Batzoglou S."/>
            <person name="Begun D."/>
            <person name="Bhutkar A."/>
            <person name="Blanco E."/>
            <person name="Bosak S.A."/>
            <person name="Bradley R.K."/>
            <person name="Brand A.D."/>
            <person name="Brent M.R."/>
            <person name="Brooks A.N."/>
            <person name="Brown R.H."/>
            <person name="Butlin R.K."/>
            <person name="Caggese C."/>
            <person name="Calvi B.R."/>
            <person name="Bernardo de Carvalho A."/>
            <person name="Caspi A."/>
            <person name="Castrezana S."/>
            <person name="Celniker S.E."/>
            <person name="Chang J.L."/>
            <person name="Chapple C."/>
            <person name="Chatterji S."/>
            <person name="Chinwalla A."/>
            <person name="Civetta A."/>
            <person name="Clifton S.W."/>
            <person name="Comeron J.M."/>
            <person name="Costello J.C."/>
            <person name="Coyne J.A."/>
            <person name="Daub J."/>
            <person name="David R.G."/>
            <person name="Delcher A.L."/>
            <person name="Delehaunty K."/>
            <person name="Do C.B."/>
            <person name="Ebling H."/>
            <person name="Edwards K."/>
            <person name="Eickbush T."/>
            <person name="Evans J.D."/>
            <person name="Filipski A."/>
            <person name="Findeiss S."/>
            <person name="Freyhult E."/>
            <person name="Fulton L."/>
            <person name="Fulton R."/>
            <person name="Garcia A.C."/>
            <person name="Gardiner A."/>
            <person name="Garfield D.A."/>
            <person name="Garvin B.E."/>
            <person name="Gibson G."/>
            <person name="Gilbert D."/>
            <person name="Gnerre S."/>
            <person name="Godfrey J."/>
            <person name="Good R."/>
            <person name="Gotea V."/>
            <person name="Gravely B."/>
            <person name="Greenberg A.J."/>
            <person name="Griffiths-Jones S."/>
            <person name="Gross S."/>
            <person name="Guigo R."/>
            <person name="Gustafson E.A."/>
            <person name="Haerty W."/>
            <person name="Hahn M.W."/>
            <person name="Halligan D.L."/>
            <person name="Halpern A.L."/>
            <person name="Halter G.M."/>
            <person name="Han M.V."/>
            <person name="Heger A."/>
            <person name="Hillier L."/>
            <person name="Hinrichs A.S."/>
            <person name="Holmes I."/>
            <person name="Hoskins R.A."/>
            <person name="Hubisz M.J."/>
            <person name="Hultmark D."/>
            <person name="Huntley M.A."/>
            <person name="Jaffe D.B."/>
            <person name="Jagadeeshan S."/>
            <person name="Jeck W.R."/>
            <person name="Johnson J."/>
            <person name="Jones C.D."/>
            <person name="Jordan W.C."/>
            <person name="Karpen G.H."/>
            <person name="Kataoka E."/>
            <person name="Keightley P.D."/>
            <person name="Kheradpour P."/>
            <person name="Kirkness E.F."/>
            <person name="Koerich L.B."/>
            <person name="Kristiansen K."/>
            <person name="Kudrna D."/>
            <person name="Kulathinal R.J."/>
            <person name="Kumar S."/>
            <person name="Kwok R."/>
            <person name="Lander E."/>
            <person name="Langley C.H."/>
            <person name="Lapoint R."/>
            <person name="Lazzaro B.P."/>
            <person name="Lee S.J."/>
            <person name="Levesque L."/>
            <person name="Li R."/>
            <person name="Lin C.F."/>
            <person name="Lin M.F."/>
            <person name="Lindblad-Toh K."/>
            <person name="Llopart A."/>
            <person name="Long M."/>
            <person name="Low L."/>
            <person name="Lozovsky E."/>
            <person name="Lu J."/>
            <person name="Luo M."/>
            <person name="Machado C.A."/>
            <person name="Makalowski W."/>
            <person name="Marzo M."/>
            <person name="Matsuda M."/>
            <person name="Matzkin L."/>
            <person name="McAllister B."/>
            <person name="McBride C.S."/>
            <person name="McKernan B."/>
            <person name="McKernan K."/>
            <person name="Mendez-Lago M."/>
            <person name="Minx P."/>
            <person name="Mollenhauer M.U."/>
            <person name="Montooth K."/>
            <person name="Mount S.M."/>
            <person name="Mu X."/>
            <person name="Myers E."/>
            <person name="Negre B."/>
            <person name="Newfeld S."/>
            <person name="Nielsen R."/>
            <person name="Noor M.A."/>
            <person name="O'Grady P."/>
            <person name="Pachter L."/>
            <person name="Papaceit M."/>
            <person name="Parisi M.J."/>
            <person name="Parisi M."/>
            <person name="Parts L."/>
            <person name="Pedersen J.S."/>
            <person name="Pesole G."/>
            <person name="Phillippy A.M."/>
            <person name="Ponting C.P."/>
            <person name="Pop M."/>
            <person name="Porcelli D."/>
            <person name="Powell J.R."/>
            <person name="Prohaska S."/>
            <person name="Pruitt K."/>
            <person name="Puig M."/>
            <person name="Quesneville H."/>
            <person name="Ram K.R."/>
            <person name="Rand D."/>
            <person name="Rasmussen M.D."/>
            <person name="Reed L.K."/>
            <person name="Reenan R."/>
            <person name="Reily A."/>
            <person name="Remington K.A."/>
            <person name="Rieger T.T."/>
            <person name="Ritchie M.G."/>
            <person name="Robin C."/>
            <person name="Rogers Y.H."/>
            <person name="Rohde C."/>
            <person name="Rozas J."/>
            <person name="Rubenfield M.J."/>
            <person name="Ruiz A."/>
            <person name="Russo S."/>
            <person name="Salzberg S.L."/>
            <person name="Sanchez-Gracia A."/>
            <person name="Saranga D.J."/>
            <person name="Sato H."/>
            <person name="Schaeffer S.W."/>
            <person name="Schatz M.C."/>
            <person name="Schlenke T."/>
            <person name="Schwartz R."/>
            <person name="Segarra C."/>
            <person name="Singh R.S."/>
            <person name="Sirot L."/>
            <person name="Sirota M."/>
            <person name="Sisneros N.B."/>
            <person name="Smith C.D."/>
            <person name="Smith T.F."/>
            <person name="Spieth J."/>
            <person name="Stage D.E."/>
            <person name="Stark A."/>
            <person name="Stephan W."/>
            <person name="Strausberg R.L."/>
            <person name="Strempel S."/>
            <person name="Sturgill D."/>
            <person name="Sutton G."/>
            <person name="Sutton G.G."/>
            <person name="Tao W."/>
            <person name="Teichmann S."/>
            <person name="Tobari Y.N."/>
            <person name="Tomimura Y."/>
            <person name="Tsolas J.M."/>
            <person name="Valente V.L."/>
            <person name="Venter E."/>
            <person name="Venter J.C."/>
            <person name="Vicario S."/>
            <person name="Vieira F.G."/>
            <person name="Vilella A.J."/>
            <person name="Villasante A."/>
            <person name="Walenz B."/>
            <person name="Wang J."/>
            <person name="Wasserman M."/>
            <person name="Watts T."/>
            <person name="Wilson D."/>
            <person name="Wilson R.K."/>
            <person name="Wing R.A."/>
            <person name="Wolfner M.F."/>
            <person name="Wong A."/>
            <person name="Wong G.K."/>
            <person name="Wu C.I."/>
            <person name="Wu G."/>
            <person name="Yamamoto D."/>
            <person name="Yang H.P."/>
            <person name="Yang S.P."/>
            <person name="Yorke J.A."/>
            <person name="Yoshida K."/>
            <person name="Zdobnov E."/>
            <person name="Zhang P."/>
            <person name="Zhang Y."/>
            <person name="Zimin A.V."/>
            <person name="Baldwin J."/>
            <person name="Abdouelleil A."/>
            <person name="Abdulkadir J."/>
            <person name="Abebe A."/>
            <person name="Abera B."/>
            <person name="Abreu J."/>
            <person name="Acer S.C."/>
            <person name="Aftuck L."/>
            <person name="Alexander A."/>
            <person name="An P."/>
            <person name="Anderson E."/>
            <person name="Anderson S."/>
            <person name="Arachi H."/>
            <person name="Azer M."/>
            <person name="Bachantsang P."/>
            <person name="Barry A."/>
            <person name="Bayul T."/>
            <person name="Berlin A."/>
            <person name="Bessette D."/>
            <person name="Bloom T."/>
            <person name="Blye J."/>
            <person name="Boguslavskiy L."/>
            <person name="Bonnet C."/>
            <person name="Boukhgalter B."/>
            <person name="Bourzgui I."/>
            <person name="Brown A."/>
            <person name="Cahill P."/>
            <person name="Channer S."/>
            <person name="Cheshatsang Y."/>
            <person name="Chuda L."/>
            <person name="Citroen M."/>
            <person name="Collymore A."/>
            <person name="Cooke P."/>
            <person name="Costello M."/>
            <person name="D'Aco K."/>
            <person name="Daza R."/>
            <person name="De Haan G."/>
            <person name="DeGray S."/>
            <person name="DeMaso C."/>
            <person name="Dhargay N."/>
            <person name="Dooley K."/>
            <person name="Dooley E."/>
            <person name="Doricent M."/>
            <person name="Dorje P."/>
            <person name="Dorjee K."/>
            <person name="Dupes A."/>
            <person name="Elong R."/>
            <person name="Falk J."/>
            <person name="Farina A."/>
            <person name="Faro S."/>
            <person name="Ferguson D."/>
            <person name="Fisher S."/>
            <person name="Foley C.D."/>
            <person name="Franke A."/>
            <person name="Friedrich D."/>
            <person name="Gadbois L."/>
            <person name="Gearin G."/>
            <person name="Gearin C.R."/>
            <person name="Giannoukos G."/>
            <person name="Goode T."/>
            <person name="Graham J."/>
            <person name="Grandbois E."/>
            <person name="Grewal S."/>
            <person name="Gyaltsen K."/>
            <person name="Hafez N."/>
            <person name="Hagos B."/>
            <person name="Hall J."/>
            <person name="Henson C."/>
            <person name="Hollinger A."/>
            <person name="Honan T."/>
            <person name="Huard M.D."/>
            <person name="Hughes L."/>
            <person name="Hurhula B."/>
            <person name="Husby M.E."/>
            <person name="Kamat A."/>
            <person name="Kanga B."/>
            <person name="Kashin S."/>
            <person name="Khazanovich D."/>
            <person name="Kisner P."/>
            <person name="Lance K."/>
            <person name="Lara M."/>
            <person name="Lee W."/>
            <person name="Lennon N."/>
            <person name="Letendre F."/>
            <person name="LeVine R."/>
            <person name="Lipovsky A."/>
            <person name="Liu X."/>
            <person name="Liu J."/>
            <person name="Liu S."/>
            <person name="Lokyitsang T."/>
            <person name="Lokyitsang Y."/>
            <person name="Lubonja R."/>
            <person name="Lui A."/>
            <person name="MacDonald P."/>
            <person name="Magnisalis V."/>
            <person name="Maru K."/>
            <person name="Matthews C."/>
            <person name="McCusker W."/>
            <person name="McDonough S."/>
            <person name="Mehta T."/>
            <person name="Meldrim J."/>
            <person name="Meneus L."/>
            <person name="Mihai O."/>
            <person name="Mihalev A."/>
            <person name="Mihova T."/>
            <person name="Mittelman R."/>
            <person name="Mlenga V."/>
            <person name="Montmayeur A."/>
            <person name="Mulrain L."/>
            <person name="Navidi A."/>
            <person name="Naylor J."/>
            <person name="Negash T."/>
            <person name="Nguyen T."/>
            <person name="Nguyen N."/>
            <person name="Nicol R."/>
            <person name="Norbu C."/>
            <person name="Norbu N."/>
            <person name="Novod N."/>
            <person name="O'Neill B."/>
            <person name="Osman S."/>
            <person name="Markiewicz E."/>
            <person name="Oyono O.L."/>
            <person name="Patti C."/>
            <person name="Phunkhang P."/>
            <person name="Pierre F."/>
            <person name="Priest M."/>
            <person name="Raghuraman S."/>
            <person name="Rege F."/>
            <person name="Reyes R."/>
            <person name="Rise C."/>
            <person name="Rogov P."/>
            <person name="Ross K."/>
            <person name="Ryan E."/>
            <person name="Settipalli S."/>
            <person name="Shea T."/>
            <person name="Sherpa N."/>
            <person name="Shi L."/>
            <person name="Shih D."/>
            <person name="Sparrow T."/>
            <person name="Spaulding J."/>
            <person name="Stalker J."/>
            <person name="Stange-Thomann N."/>
            <person name="Stavropoulos S."/>
            <person name="Stone C."/>
            <person name="Strader C."/>
            <person name="Tesfaye S."/>
            <person name="Thomson T."/>
            <person name="Thoulutsang Y."/>
            <person name="Thoulutsang D."/>
            <person name="Topham K."/>
            <person name="Topping I."/>
            <person name="Tsamla T."/>
            <person name="Vassiliev H."/>
            <person name="Vo A."/>
            <person name="Wangchuk T."/>
            <person name="Wangdi T."/>
            <person name="Weiand M."/>
            <person name="Wilkinson J."/>
            <person name="Wilson A."/>
            <person name="Yadav S."/>
            <person name="Young G."/>
            <person name="Yu Q."/>
            <person name="Zembek L."/>
            <person name="Zhong D."/>
            <person name="Zimmer A."/>
            <person name="Zwirko Z."/>
            <person name="Jaffe D.B."/>
            <person name="Alvarez P."/>
            <person name="Brockman W."/>
            <person name="Butler J."/>
            <person name="Chin C."/>
            <person name="Gnerre S."/>
            <person name="Grabherr M."/>
            <person name="Kleber M."/>
            <person name="Mauceli E."/>
            <person name="MacCallum I."/>
        </authorList>
    </citation>
    <scope>NUCLEOTIDE SEQUENCE [LARGE SCALE GENOMIC DNA]</scope>
    <source>
        <strain evidence="2">Mixed</strain>
        <strain evidence="4">mosaic</strain>
    </source>
</reference>
<dbReference type="EMBL" id="CM000363">
    <property type="protein sequence ID" value="EDX11486.1"/>
    <property type="molecule type" value="Genomic_DNA"/>
</dbReference>
<dbReference type="AlphaFoldDB" id="B4QKS1"/>
<dbReference type="OMA" id="HWSLRFV"/>
<keyword evidence="1" id="KW-0812">Transmembrane</keyword>
<proteinExistence type="predicted"/>
<dbReference type="Proteomes" id="UP000035880">
    <property type="component" value="Chromosome 3L"/>
</dbReference>
<evidence type="ECO:0000313" key="2">
    <source>
        <dbReference type="EMBL" id="EDX11486.1"/>
    </source>
</evidence>